<organism evidence="1 2">
    <name type="scientific">Marinilabilia salmonicolor</name>
    <dbReference type="NCBI Taxonomy" id="989"/>
    <lineage>
        <taxon>Bacteria</taxon>
        <taxon>Pseudomonadati</taxon>
        <taxon>Bacteroidota</taxon>
        <taxon>Bacteroidia</taxon>
        <taxon>Marinilabiliales</taxon>
        <taxon>Marinilabiliaceae</taxon>
        <taxon>Marinilabilia</taxon>
    </lineage>
</organism>
<dbReference type="Proteomes" id="UP000252733">
    <property type="component" value="Unassembled WGS sequence"/>
</dbReference>
<dbReference type="EMBL" id="QPIZ01000020">
    <property type="protein sequence ID" value="RCW30830.1"/>
    <property type="molecule type" value="Genomic_DNA"/>
</dbReference>
<name>A0A2T0XP11_9BACT</name>
<evidence type="ECO:0008006" key="3">
    <source>
        <dbReference type="Google" id="ProtNLM"/>
    </source>
</evidence>
<accession>A0A2T0XP11</accession>
<evidence type="ECO:0000313" key="2">
    <source>
        <dbReference type="Proteomes" id="UP000252733"/>
    </source>
</evidence>
<dbReference type="Gene3D" id="1.20.120.330">
    <property type="entry name" value="Nucleotidyltransferases domain 2"/>
    <property type="match status" value="1"/>
</dbReference>
<keyword evidence="2" id="KW-1185">Reference proteome</keyword>
<protein>
    <recommendedName>
        <fullName evidence="3">HEPN domain-containing protein</fullName>
    </recommendedName>
</protein>
<comment type="caution">
    <text evidence="1">The sequence shown here is derived from an EMBL/GenBank/DDBJ whole genome shotgun (WGS) entry which is preliminary data.</text>
</comment>
<reference evidence="1 2" key="1">
    <citation type="submission" date="2018-07" db="EMBL/GenBank/DDBJ databases">
        <title>Freshwater and sediment microbial communities from various areas in North America, analyzing microbe dynamics in response to fracking.</title>
        <authorList>
            <person name="Lamendella R."/>
        </authorList>
    </citation>
    <scope>NUCLEOTIDE SEQUENCE [LARGE SCALE GENOMIC DNA]</scope>
    <source>
        <strain evidence="1 2">160A</strain>
    </source>
</reference>
<evidence type="ECO:0000313" key="1">
    <source>
        <dbReference type="EMBL" id="RCW30830.1"/>
    </source>
</evidence>
<sequence>MNKNSDEIDNLIRHRIQEAEETIEDVKLLIDNARLRAAVNRIYYGMFY</sequence>
<gene>
    <name evidence="1" type="ORF">DFO77_12048</name>
</gene>
<dbReference type="AlphaFoldDB" id="A0A2T0XP11"/>
<proteinExistence type="predicted"/>